<dbReference type="Gene3D" id="1.20.1280.50">
    <property type="match status" value="1"/>
</dbReference>
<proteinExistence type="predicted"/>
<dbReference type="SMART" id="SM00256">
    <property type="entry name" value="FBOX"/>
    <property type="match status" value="1"/>
</dbReference>
<evidence type="ECO:0000259" key="1">
    <source>
        <dbReference type="PROSITE" id="PS50181"/>
    </source>
</evidence>
<dbReference type="PROSITE" id="PS50181">
    <property type="entry name" value="FBOX"/>
    <property type="match status" value="1"/>
</dbReference>
<dbReference type="InterPro" id="IPR036047">
    <property type="entry name" value="F-box-like_dom_sf"/>
</dbReference>
<sequence>MHDPLVPTVVKSAVNARHVGKIFPSRPKLFSLPVELICRILAFLPPRDLARCSQINRFVRDIYLSSSHLRYITELALHGMAQAPSSSDIPYHHRLTRLKEYSERWTRLKPLNKYSINMTENGCVYDFAGGIYANGHGSHPPVSGPLKFHRLPTATDDPFSPLKTWTHMQLIDEGGQFLDFCMDPTQDLLVMVSSAPINRDHKYIVHMRSLTTNEPHPNAPLPNRAWIDRTGPPIEQTFHHVRIHIVDDIVAILADDGATTVRLSLFNWRSDCDYIVTMENDMAAHVDDFCLLSRTSFLTVDFNGCLGFYTFTDPALYNRGASVLPPVRRARFGLPRPSDGWEYWGIILSFNPVTDVAPLKQDKSGLLHAPALFQCADEDRVLLCTFNLFNQTNQRTSSHTLIMRTRVFFESVPLSKTDWEDWGPENTRWFIHQYEAPWIHSIHGYRIVDKTAGGEGETDRFRLVIRDFNPRLIRVDIDEKDADRMKNVTAPTVVKVDEFPEEISTYLPYREVTSQEAYSCSNVMIDDSKIVLCQRDNEHHLEGIDVLVF</sequence>
<dbReference type="AlphaFoldDB" id="S7PYC0"/>
<dbReference type="HOGENOM" id="CLU_007279_2_0_1"/>
<keyword evidence="3" id="KW-1185">Reference proteome</keyword>
<evidence type="ECO:0000313" key="3">
    <source>
        <dbReference type="Proteomes" id="UP000030669"/>
    </source>
</evidence>
<dbReference type="SUPFAM" id="SSF81383">
    <property type="entry name" value="F-box domain"/>
    <property type="match status" value="1"/>
</dbReference>
<dbReference type="RefSeq" id="XP_007869501.1">
    <property type="nucleotide sequence ID" value="XM_007871310.1"/>
</dbReference>
<dbReference type="OMA" id="WTHAFEN"/>
<dbReference type="InterPro" id="IPR001810">
    <property type="entry name" value="F-box_dom"/>
</dbReference>
<accession>S7PYC0</accession>
<dbReference type="Proteomes" id="UP000030669">
    <property type="component" value="Unassembled WGS sequence"/>
</dbReference>
<organism evidence="2 3">
    <name type="scientific">Gloeophyllum trabeum (strain ATCC 11539 / FP-39264 / Madison 617)</name>
    <name type="common">Brown rot fungus</name>
    <dbReference type="NCBI Taxonomy" id="670483"/>
    <lineage>
        <taxon>Eukaryota</taxon>
        <taxon>Fungi</taxon>
        <taxon>Dikarya</taxon>
        <taxon>Basidiomycota</taxon>
        <taxon>Agaricomycotina</taxon>
        <taxon>Agaricomycetes</taxon>
        <taxon>Gloeophyllales</taxon>
        <taxon>Gloeophyllaceae</taxon>
        <taxon>Gloeophyllum</taxon>
    </lineage>
</organism>
<protein>
    <recommendedName>
        <fullName evidence="1">F-box domain-containing protein</fullName>
    </recommendedName>
</protein>
<name>S7PYC0_GLOTA</name>
<dbReference type="Pfam" id="PF12937">
    <property type="entry name" value="F-box-like"/>
    <property type="match status" value="1"/>
</dbReference>
<dbReference type="KEGG" id="gtr:GLOTRDRAFT_117721"/>
<dbReference type="GeneID" id="19300388"/>
<evidence type="ECO:0000313" key="2">
    <source>
        <dbReference type="EMBL" id="EPQ52347.1"/>
    </source>
</evidence>
<feature type="domain" description="F-box" evidence="1">
    <location>
        <begin position="26"/>
        <end position="72"/>
    </location>
</feature>
<dbReference type="EMBL" id="KB469308">
    <property type="protein sequence ID" value="EPQ52347.1"/>
    <property type="molecule type" value="Genomic_DNA"/>
</dbReference>
<dbReference type="OrthoDB" id="3256413at2759"/>
<dbReference type="CDD" id="cd09917">
    <property type="entry name" value="F-box_SF"/>
    <property type="match status" value="1"/>
</dbReference>
<gene>
    <name evidence="2" type="ORF">GLOTRDRAFT_117721</name>
</gene>
<dbReference type="eggNOG" id="ENOG502SH7G">
    <property type="taxonomic scope" value="Eukaryota"/>
</dbReference>
<reference evidence="2 3" key="1">
    <citation type="journal article" date="2012" name="Science">
        <title>The Paleozoic origin of enzymatic lignin decomposition reconstructed from 31 fungal genomes.</title>
        <authorList>
            <person name="Floudas D."/>
            <person name="Binder M."/>
            <person name="Riley R."/>
            <person name="Barry K."/>
            <person name="Blanchette R.A."/>
            <person name="Henrissat B."/>
            <person name="Martinez A.T."/>
            <person name="Otillar R."/>
            <person name="Spatafora J.W."/>
            <person name="Yadav J.S."/>
            <person name="Aerts A."/>
            <person name="Benoit I."/>
            <person name="Boyd A."/>
            <person name="Carlson A."/>
            <person name="Copeland A."/>
            <person name="Coutinho P.M."/>
            <person name="de Vries R.P."/>
            <person name="Ferreira P."/>
            <person name="Findley K."/>
            <person name="Foster B."/>
            <person name="Gaskell J."/>
            <person name="Glotzer D."/>
            <person name="Gorecki P."/>
            <person name="Heitman J."/>
            <person name="Hesse C."/>
            <person name="Hori C."/>
            <person name="Igarashi K."/>
            <person name="Jurgens J.A."/>
            <person name="Kallen N."/>
            <person name="Kersten P."/>
            <person name="Kohler A."/>
            <person name="Kuees U."/>
            <person name="Kumar T.K.A."/>
            <person name="Kuo A."/>
            <person name="LaButti K."/>
            <person name="Larrondo L.F."/>
            <person name="Lindquist E."/>
            <person name="Ling A."/>
            <person name="Lombard V."/>
            <person name="Lucas S."/>
            <person name="Lundell T."/>
            <person name="Martin R."/>
            <person name="McLaughlin D.J."/>
            <person name="Morgenstern I."/>
            <person name="Morin E."/>
            <person name="Murat C."/>
            <person name="Nagy L.G."/>
            <person name="Nolan M."/>
            <person name="Ohm R.A."/>
            <person name="Patyshakuliyeva A."/>
            <person name="Rokas A."/>
            <person name="Ruiz-Duenas F.J."/>
            <person name="Sabat G."/>
            <person name="Salamov A."/>
            <person name="Samejima M."/>
            <person name="Schmutz J."/>
            <person name="Slot J.C."/>
            <person name="St John F."/>
            <person name="Stenlid J."/>
            <person name="Sun H."/>
            <person name="Sun S."/>
            <person name="Syed K."/>
            <person name="Tsang A."/>
            <person name="Wiebenga A."/>
            <person name="Young D."/>
            <person name="Pisabarro A."/>
            <person name="Eastwood D.C."/>
            <person name="Martin F."/>
            <person name="Cullen D."/>
            <person name="Grigoriev I.V."/>
            <person name="Hibbett D.S."/>
        </authorList>
    </citation>
    <scope>NUCLEOTIDE SEQUENCE [LARGE SCALE GENOMIC DNA]</scope>
    <source>
        <strain evidence="2 3">ATCC 11539</strain>
    </source>
</reference>
<dbReference type="STRING" id="670483.S7PYC0"/>